<name>A0A3N9UB50_9BACI</name>
<comment type="caution">
    <text evidence="2">The sequence shown here is derived from an EMBL/GenBank/DDBJ whole genome shotgun (WGS) entry which is preliminary data.</text>
</comment>
<accession>A0A3N9UB50</accession>
<keyword evidence="1" id="KW-1133">Transmembrane helix</keyword>
<dbReference type="OrthoDB" id="4826010at2"/>
<feature type="transmembrane region" description="Helical" evidence="1">
    <location>
        <begin position="12"/>
        <end position="30"/>
    </location>
</feature>
<dbReference type="RefSeq" id="WP_124766235.1">
    <property type="nucleotide sequence ID" value="NZ_JAFBDY010000016.1"/>
</dbReference>
<evidence type="ECO:0008006" key="4">
    <source>
        <dbReference type="Google" id="ProtNLM"/>
    </source>
</evidence>
<keyword evidence="1" id="KW-0472">Membrane</keyword>
<evidence type="ECO:0000313" key="3">
    <source>
        <dbReference type="Proteomes" id="UP000274033"/>
    </source>
</evidence>
<protein>
    <recommendedName>
        <fullName evidence="4">General stress protein</fullName>
    </recommendedName>
</protein>
<proteinExistence type="predicted"/>
<keyword evidence="1" id="KW-0812">Transmembrane</keyword>
<dbReference type="EMBL" id="RRCT01000017">
    <property type="protein sequence ID" value="RQW73635.1"/>
    <property type="molecule type" value="Genomic_DNA"/>
</dbReference>
<sequence>MHKKVEKKLFNLFTGELTATILFIIVWILYLRTYDWGPAYLAALPTIYAFFLLEFILLQGSCYWYLKWRQVKNKDFTHLPVKQLKVFALFKGLNLLLIIVGFVLLIVQLIQMPVYFYLYLFVFLFALIEYINYFHIRLSYMSAGEIKEFIQQKGFRSSKLAKELKDL</sequence>
<dbReference type="Proteomes" id="UP000274033">
    <property type="component" value="Unassembled WGS sequence"/>
</dbReference>
<organism evidence="2 3">
    <name type="scientific">Lysinibacillus composti</name>
    <dbReference type="NCBI Taxonomy" id="720633"/>
    <lineage>
        <taxon>Bacteria</taxon>
        <taxon>Bacillati</taxon>
        <taxon>Bacillota</taxon>
        <taxon>Bacilli</taxon>
        <taxon>Bacillales</taxon>
        <taxon>Bacillaceae</taxon>
        <taxon>Lysinibacillus</taxon>
    </lineage>
</organism>
<evidence type="ECO:0000313" key="2">
    <source>
        <dbReference type="EMBL" id="RQW73635.1"/>
    </source>
</evidence>
<reference evidence="2 3" key="1">
    <citation type="journal article" date="2013" name="J. Microbiol.">
        <title>Lysinibacillus chungkukjangi sp. nov., isolated from Chungkukjang, Korean fermented soybean food.</title>
        <authorList>
            <person name="Kim S.J."/>
            <person name="Jang Y.H."/>
            <person name="Hamada M."/>
            <person name="Ahn J.H."/>
            <person name="Weon H.Y."/>
            <person name="Suzuki K."/>
            <person name="Whang K.S."/>
            <person name="Kwon S.W."/>
        </authorList>
    </citation>
    <scope>NUCLEOTIDE SEQUENCE [LARGE SCALE GENOMIC DNA]</scope>
    <source>
        <strain evidence="2 3">MCCC 1A12701</strain>
    </source>
</reference>
<feature type="transmembrane region" description="Helical" evidence="1">
    <location>
        <begin position="116"/>
        <end position="134"/>
    </location>
</feature>
<keyword evidence="3" id="KW-1185">Reference proteome</keyword>
<dbReference type="AlphaFoldDB" id="A0A3N9UB50"/>
<evidence type="ECO:0000256" key="1">
    <source>
        <dbReference type="SAM" id="Phobius"/>
    </source>
</evidence>
<feature type="transmembrane region" description="Helical" evidence="1">
    <location>
        <begin position="86"/>
        <end position="110"/>
    </location>
</feature>
<feature type="transmembrane region" description="Helical" evidence="1">
    <location>
        <begin position="42"/>
        <end position="66"/>
    </location>
</feature>
<gene>
    <name evidence="2" type="ORF">EBB45_15405</name>
</gene>